<dbReference type="KEGG" id="dma:DMR_31660"/>
<keyword evidence="2" id="KW-1185">Reference proteome</keyword>
<evidence type="ECO:0000313" key="1">
    <source>
        <dbReference type="EMBL" id="BAH76657.1"/>
    </source>
</evidence>
<dbReference type="eggNOG" id="ENOG5030FSN">
    <property type="taxonomic scope" value="Bacteria"/>
</dbReference>
<dbReference type="EMBL" id="AP010904">
    <property type="protein sequence ID" value="BAH76657.1"/>
    <property type="molecule type" value="Genomic_DNA"/>
</dbReference>
<organism evidence="1 2">
    <name type="scientific">Solidesulfovibrio magneticus (strain ATCC 700980 / DSM 13731 / RS-1)</name>
    <name type="common">Desulfovibrio magneticus</name>
    <dbReference type="NCBI Taxonomy" id="573370"/>
    <lineage>
        <taxon>Bacteria</taxon>
        <taxon>Pseudomonadati</taxon>
        <taxon>Thermodesulfobacteriota</taxon>
        <taxon>Desulfovibrionia</taxon>
        <taxon>Desulfovibrionales</taxon>
        <taxon>Desulfovibrionaceae</taxon>
        <taxon>Solidesulfovibrio</taxon>
    </lineage>
</organism>
<dbReference type="HOGENOM" id="CLU_1060617_0_0_7"/>
<protein>
    <submittedName>
        <fullName evidence="1">Hypothetical membrane protein</fullName>
    </submittedName>
</protein>
<reference evidence="1 2" key="1">
    <citation type="journal article" date="2009" name="Genome Res.">
        <title>Whole genome sequence of Desulfovibrio magneticus strain RS-1 revealed common gene clusters in magnetotactic bacteria.</title>
        <authorList>
            <person name="Nakazawa H."/>
            <person name="Arakaki A."/>
            <person name="Narita-Yamada S."/>
            <person name="Yashiro I."/>
            <person name="Jinno K."/>
            <person name="Aoki N."/>
            <person name="Tsuruyama A."/>
            <person name="Okamura Y."/>
            <person name="Tanikawa S."/>
            <person name="Fujita N."/>
            <person name="Takeyama H."/>
            <person name="Matsunaga T."/>
        </authorList>
    </citation>
    <scope>NUCLEOTIDE SEQUENCE [LARGE SCALE GENOMIC DNA]</scope>
    <source>
        <strain evidence="2">ATCC 700980 / DSM 13731 / RS-1</strain>
    </source>
</reference>
<dbReference type="AlphaFoldDB" id="C4XJA7"/>
<gene>
    <name evidence="1" type="ordered locus">DMR_31660</name>
</gene>
<name>C4XJA7_SOLM1</name>
<evidence type="ECO:0000313" key="2">
    <source>
        <dbReference type="Proteomes" id="UP000009071"/>
    </source>
</evidence>
<accession>C4XJA7</accession>
<sequence length="262" mass="27302">MGPGNHDQRHLRGIMKPLSRLSGPLRLVVALALSLSLFACATYTPPNPQINGVVDPAMLPSAVRTPQWDLGAVRYVWGGKGINYYEAGLTPALLLVRNKSGASPIVYAEECRGIGPGGVEYPPYPVAQAAEVVFASTAYKKSAEAAVVGGLTGAAVGAGLGALIGSGFNYGWGAGPGALIGAGIGAVGGAALSQQPSMEQYRATVYQDIATYAWRAAPIAPGGLMPGYLYFPSNLGIHSLRVVLRYDQHAQTFIVPINNPVW</sequence>
<dbReference type="STRING" id="573370.DMR_31660"/>
<proteinExistence type="predicted"/>
<dbReference type="Proteomes" id="UP000009071">
    <property type="component" value="Chromosome"/>
</dbReference>